<sequence>MCKGIRGSDWFIAITNIGLFFMISKIWDGNNLLFKAIFLIFILSINIYLLWRSKNKGY</sequence>
<evidence type="ECO:0000313" key="3">
    <source>
        <dbReference type="Proteomes" id="UP000254807"/>
    </source>
</evidence>
<keyword evidence="1" id="KW-1133">Transmembrane helix</keyword>
<evidence type="ECO:0000256" key="1">
    <source>
        <dbReference type="SAM" id="Phobius"/>
    </source>
</evidence>
<keyword evidence="1" id="KW-0812">Transmembrane</keyword>
<keyword evidence="3" id="KW-1185">Reference proteome</keyword>
<accession>A0A376H0X9</accession>
<feature type="transmembrane region" description="Helical" evidence="1">
    <location>
        <begin position="7"/>
        <end position="27"/>
    </location>
</feature>
<proteinExistence type="predicted"/>
<dbReference type="Proteomes" id="UP000254807">
    <property type="component" value="Unassembled WGS sequence"/>
</dbReference>
<feature type="transmembrane region" description="Helical" evidence="1">
    <location>
        <begin position="33"/>
        <end position="51"/>
    </location>
</feature>
<reference evidence="2 3" key="1">
    <citation type="submission" date="2018-06" db="EMBL/GenBank/DDBJ databases">
        <authorList>
            <consortium name="Pathogen Informatics"/>
            <person name="Doyle S."/>
        </authorList>
    </citation>
    <scope>NUCLEOTIDE SEQUENCE [LARGE SCALE GENOMIC DNA]</scope>
    <source>
        <strain evidence="2 3">NCTC12360</strain>
    </source>
</reference>
<protein>
    <submittedName>
        <fullName evidence="2">Uncharacterized protein</fullName>
    </submittedName>
</protein>
<dbReference type="EMBL" id="UFYW01000001">
    <property type="protein sequence ID" value="STD84427.1"/>
    <property type="molecule type" value="Genomic_DNA"/>
</dbReference>
<organism evidence="2 3">
    <name type="scientific">Enterococcus gallinarum</name>
    <dbReference type="NCBI Taxonomy" id="1353"/>
    <lineage>
        <taxon>Bacteria</taxon>
        <taxon>Bacillati</taxon>
        <taxon>Bacillota</taxon>
        <taxon>Bacilli</taxon>
        <taxon>Lactobacillales</taxon>
        <taxon>Enterococcaceae</taxon>
        <taxon>Enterococcus</taxon>
    </lineage>
</organism>
<keyword evidence="1" id="KW-0472">Membrane</keyword>
<evidence type="ECO:0000313" key="2">
    <source>
        <dbReference type="EMBL" id="STD84427.1"/>
    </source>
</evidence>
<gene>
    <name evidence="2" type="ORF">NCTC12360_02965</name>
</gene>
<name>A0A376H0X9_ENTGA</name>
<dbReference type="AlphaFoldDB" id="A0A376H0X9"/>